<dbReference type="InterPro" id="IPR045531">
    <property type="entry name" value="DUF6468"/>
</dbReference>
<evidence type="ECO:0000313" key="4">
    <source>
        <dbReference type="Proteomes" id="UP000766336"/>
    </source>
</evidence>
<evidence type="ECO:0000259" key="2">
    <source>
        <dbReference type="Pfam" id="PF20072"/>
    </source>
</evidence>
<dbReference type="Proteomes" id="UP000766336">
    <property type="component" value="Unassembled WGS sequence"/>
</dbReference>
<keyword evidence="1" id="KW-1133">Transmembrane helix</keyword>
<keyword evidence="1" id="KW-0812">Transmembrane</keyword>
<sequence length="136" mass="14507">MTVAEWAVQVAVIALLGATLPMAWRLDRMLRALRADRAALDAGARELAEASRLAEAALIRLRATAELAGRQVSECVAGAEAVRDDLRYLAERSETLADRLEGAVQAARPMAGAVASSSATVRSEAERDLLRALKLP</sequence>
<accession>A0ABS5QH07</accession>
<organism evidence="3 4">
    <name type="scientific">Roseococcus pinisoli</name>
    <dbReference type="NCBI Taxonomy" id="2835040"/>
    <lineage>
        <taxon>Bacteria</taxon>
        <taxon>Pseudomonadati</taxon>
        <taxon>Pseudomonadota</taxon>
        <taxon>Alphaproteobacteria</taxon>
        <taxon>Acetobacterales</taxon>
        <taxon>Roseomonadaceae</taxon>
        <taxon>Roseococcus</taxon>
    </lineage>
</organism>
<dbReference type="RefSeq" id="WP_213671313.1">
    <property type="nucleotide sequence ID" value="NZ_JAHCDA010000003.1"/>
</dbReference>
<feature type="domain" description="DUF6468" evidence="2">
    <location>
        <begin position="33"/>
        <end position="108"/>
    </location>
</feature>
<evidence type="ECO:0000256" key="1">
    <source>
        <dbReference type="SAM" id="Phobius"/>
    </source>
</evidence>
<comment type="caution">
    <text evidence="3">The sequence shown here is derived from an EMBL/GenBank/DDBJ whole genome shotgun (WGS) entry which is preliminary data.</text>
</comment>
<protein>
    <recommendedName>
        <fullName evidence="2">DUF6468 domain-containing protein</fullName>
    </recommendedName>
</protein>
<keyword evidence="1" id="KW-0472">Membrane</keyword>
<keyword evidence="4" id="KW-1185">Reference proteome</keyword>
<gene>
    <name evidence="3" type="ORF">KHU32_16845</name>
</gene>
<reference evidence="3 4" key="1">
    <citation type="submission" date="2021-05" db="EMBL/GenBank/DDBJ databases">
        <title>Roseococcus sp. XZZS9, whole genome shotgun sequencing project.</title>
        <authorList>
            <person name="Zhao G."/>
            <person name="Shen L."/>
        </authorList>
    </citation>
    <scope>NUCLEOTIDE SEQUENCE [LARGE SCALE GENOMIC DNA]</scope>
    <source>
        <strain evidence="3 4">XZZS9</strain>
    </source>
</reference>
<name>A0ABS5QH07_9PROT</name>
<evidence type="ECO:0000313" key="3">
    <source>
        <dbReference type="EMBL" id="MBS7812621.1"/>
    </source>
</evidence>
<proteinExistence type="predicted"/>
<dbReference type="Pfam" id="PF20072">
    <property type="entry name" value="DUF6468"/>
    <property type="match status" value="1"/>
</dbReference>
<feature type="transmembrane region" description="Helical" evidence="1">
    <location>
        <begin position="6"/>
        <end position="24"/>
    </location>
</feature>
<dbReference type="EMBL" id="JAHCDA010000003">
    <property type="protein sequence ID" value="MBS7812621.1"/>
    <property type="molecule type" value="Genomic_DNA"/>
</dbReference>